<dbReference type="RefSeq" id="WP_230553825.1">
    <property type="nucleotide sequence ID" value="NZ_JAJISD010000014.1"/>
</dbReference>
<feature type="compositionally biased region" description="Pro residues" evidence="1">
    <location>
        <begin position="71"/>
        <end position="80"/>
    </location>
</feature>
<sequence>MTRRMTCTAGAMLLAGLGGWTSSAFAQGPMAPRMDVAPPPARVAPPPPPTFIPPPVAPTPPMVPVAPAVAPPPPPPPAPKAPTATAPVVPAPVATPNPIPSPAPTAPTASPETPRATATAAPPPYTDSQVKALRGVGVSQRGPGVQRQVTSDSNGVVSLARLGPGRHELTVNPRSLGTGPQPGAQPVALVGLLLPAVQKVREGERRYRTFVVRAVDGQKPLQVRIDVDASGQVSTVDPGTGIGVNVAAGDVNGDGRADIKLFEDLAKRNTSGETRLVFVTPVPGSTAAALADANNILQEVSTTRLGTSPGNPGAGDKPTANEAAINTSRSNIKRPSLEAVAGEPEKPQRNYQNNPIPGIDVVVQKQPGGGAMTQSTGGNGTSTLGVLTPGTHSVVLDTKKLLDVRLPGGPGSEPAQPAGILIGLLLPAVQKVGEAPQPRMVERTFPRSLLANARALQIDIVIPDGGGSPKVNWGDGSPTTDVGRDGVPAPSELRLRISADVSTIRVQSLSIPQTGSGGPGTPTANEAPIVTSRSNIKKPSVKLPEVGVTATGPDGTRQLRSDGEGWTRLGKLPVGNTVIEFSGADLASALKKTAEPTIPTAQQVSGSTGIIIGVVAAVRIDGTVAVFTGSVPASDVTTLKADLRIGRDGNAMEANWGNGQQLPQILPRTGTASLTVPGPDGPIPLDPAMVKSLQDRAAGSAPGLVDANNILMDVSTTR</sequence>
<keyword evidence="2" id="KW-0732">Signal</keyword>
<protein>
    <submittedName>
        <fullName evidence="3">Uncharacterized protein</fullName>
    </submittedName>
</protein>
<gene>
    <name evidence="3" type="ORF">LJ725_25815</name>
</gene>
<feature type="region of interest" description="Disordered" evidence="1">
    <location>
        <begin position="71"/>
        <end position="126"/>
    </location>
</feature>
<evidence type="ECO:0000313" key="4">
    <source>
        <dbReference type="Proteomes" id="UP001198862"/>
    </source>
</evidence>
<evidence type="ECO:0000256" key="2">
    <source>
        <dbReference type="SAM" id="SignalP"/>
    </source>
</evidence>
<keyword evidence="4" id="KW-1185">Reference proteome</keyword>
<comment type="caution">
    <text evidence="3">The sequence shown here is derived from an EMBL/GenBank/DDBJ whole genome shotgun (WGS) entry which is preliminary data.</text>
</comment>
<reference evidence="3 4" key="1">
    <citation type="submission" date="2021-11" db="EMBL/GenBank/DDBJ databases">
        <authorList>
            <person name="Lee D.-H."/>
            <person name="Kim S.-B."/>
        </authorList>
    </citation>
    <scope>NUCLEOTIDE SEQUENCE [LARGE SCALE GENOMIC DNA]</scope>
    <source>
        <strain evidence="3 4">KCTC 52223</strain>
    </source>
</reference>
<dbReference type="EMBL" id="JAJISD010000014">
    <property type="protein sequence ID" value="MCC8432407.1"/>
    <property type="molecule type" value="Genomic_DNA"/>
</dbReference>
<feature type="chain" id="PRO_5046819330" evidence="2">
    <location>
        <begin position="27"/>
        <end position="718"/>
    </location>
</feature>
<evidence type="ECO:0000313" key="3">
    <source>
        <dbReference type="EMBL" id="MCC8432407.1"/>
    </source>
</evidence>
<name>A0ABS8L243_9HYPH</name>
<organism evidence="3 4">
    <name type="scientific">Reyranella aquatilis</name>
    <dbReference type="NCBI Taxonomy" id="2035356"/>
    <lineage>
        <taxon>Bacteria</taxon>
        <taxon>Pseudomonadati</taxon>
        <taxon>Pseudomonadota</taxon>
        <taxon>Alphaproteobacteria</taxon>
        <taxon>Hyphomicrobiales</taxon>
        <taxon>Reyranellaceae</taxon>
        <taxon>Reyranella</taxon>
    </lineage>
</organism>
<dbReference type="Proteomes" id="UP001198862">
    <property type="component" value="Unassembled WGS sequence"/>
</dbReference>
<feature type="region of interest" description="Disordered" evidence="1">
    <location>
        <begin position="327"/>
        <end position="356"/>
    </location>
</feature>
<evidence type="ECO:0000256" key="1">
    <source>
        <dbReference type="SAM" id="MobiDB-lite"/>
    </source>
</evidence>
<feature type="compositionally biased region" description="Low complexity" evidence="1">
    <location>
        <begin position="106"/>
        <end position="120"/>
    </location>
</feature>
<proteinExistence type="predicted"/>
<accession>A0ABS8L243</accession>
<feature type="compositionally biased region" description="Pro residues" evidence="1">
    <location>
        <begin position="89"/>
        <end position="105"/>
    </location>
</feature>
<feature type="signal peptide" evidence="2">
    <location>
        <begin position="1"/>
        <end position="26"/>
    </location>
</feature>